<evidence type="ECO:0000256" key="11">
    <source>
        <dbReference type="ARBA" id="ARBA00038408"/>
    </source>
</evidence>
<evidence type="ECO:0000313" key="16">
    <source>
        <dbReference type="EMBL" id="MCE5971983.1"/>
    </source>
</evidence>
<keyword evidence="4" id="KW-0997">Cell inner membrane</keyword>
<dbReference type="Pfam" id="PF13624">
    <property type="entry name" value="SurA_N_3"/>
    <property type="match status" value="1"/>
</dbReference>
<protein>
    <recommendedName>
        <fullName evidence="2">Parvulin-like PPIase</fullName>
    </recommendedName>
    <alternativeName>
        <fullName evidence="9">Peptidyl-prolyl cis-trans isomerase plp</fullName>
    </alternativeName>
    <alternativeName>
        <fullName evidence="12">Periplasmic chaperone PpiD</fullName>
    </alternativeName>
    <alternativeName>
        <fullName evidence="13">Periplasmic folding chaperone</fullName>
    </alternativeName>
    <alternativeName>
        <fullName evidence="10">Rotamase plp</fullName>
    </alternativeName>
</protein>
<dbReference type="PANTHER" id="PTHR47529">
    <property type="entry name" value="PEPTIDYL-PROLYL CIS-TRANS ISOMERASE D"/>
    <property type="match status" value="1"/>
</dbReference>
<evidence type="ECO:0000256" key="12">
    <source>
        <dbReference type="ARBA" id="ARBA00040743"/>
    </source>
</evidence>
<comment type="subcellular location">
    <subcellularLocation>
        <location evidence="1">Cell inner membrane</location>
        <topology evidence="1">Single-pass type II membrane protein</topology>
        <orientation evidence="1">Periplasmic side</orientation>
    </subcellularLocation>
</comment>
<evidence type="ECO:0000256" key="1">
    <source>
        <dbReference type="ARBA" id="ARBA00004382"/>
    </source>
</evidence>
<evidence type="ECO:0000256" key="3">
    <source>
        <dbReference type="ARBA" id="ARBA00022475"/>
    </source>
</evidence>
<feature type="transmembrane region" description="Helical" evidence="14">
    <location>
        <begin position="12"/>
        <end position="30"/>
    </location>
</feature>
<evidence type="ECO:0000256" key="10">
    <source>
        <dbReference type="ARBA" id="ARBA00031484"/>
    </source>
</evidence>
<dbReference type="RefSeq" id="WP_233675012.1">
    <property type="nucleotide sequence ID" value="NZ_JAJUOS010000001.1"/>
</dbReference>
<evidence type="ECO:0000256" key="6">
    <source>
        <dbReference type="ARBA" id="ARBA00022989"/>
    </source>
</evidence>
<keyword evidence="8" id="KW-0143">Chaperone</keyword>
<dbReference type="Gene3D" id="1.10.4030.10">
    <property type="entry name" value="Porin chaperone SurA, peptide-binding domain"/>
    <property type="match status" value="1"/>
</dbReference>
<dbReference type="PANTHER" id="PTHR47529:SF1">
    <property type="entry name" value="PERIPLASMIC CHAPERONE PPID"/>
    <property type="match status" value="1"/>
</dbReference>
<evidence type="ECO:0000256" key="4">
    <source>
        <dbReference type="ARBA" id="ARBA00022519"/>
    </source>
</evidence>
<gene>
    <name evidence="16" type="ORF">LZA78_00570</name>
</gene>
<feature type="domain" description="PpiC" evidence="15">
    <location>
        <begin position="247"/>
        <end position="365"/>
    </location>
</feature>
<organism evidence="16 17">
    <name type="scientific">Rhodobacter flavimaris</name>
    <dbReference type="NCBI Taxonomy" id="2907145"/>
    <lineage>
        <taxon>Bacteria</taxon>
        <taxon>Pseudomonadati</taxon>
        <taxon>Pseudomonadota</taxon>
        <taxon>Alphaproteobacteria</taxon>
        <taxon>Rhodobacterales</taxon>
        <taxon>Rhodobacter group</taxon>
        <taxon>Rhodobacter</taxon>
    </lineage>
</organism>
<comment type="similarity">
    <text evidence="11">Belongs to the PpiD chaperone family.</text>
</comment>
<sequence length="616" mass="65816">MSNKLRSHGKSVVVWVLLAMLVLGLGGFGMTNFGGRTTAIGSVGETEISVNDYARALRDEMNAATAQIGRPFTIAEAKQMGLDRQVQGRMFGQAAVSEAARQIGLSVGDAEIHRQITQARAFQGLDGKFDRETYRLALRQEGYTEVQFEERLRADAARSIMQAAVAAGVKAPAGVVDAYATYLTEERTISYAEITGADLTETVPEPTEEMLTAWHQDHAGDFTRPELREISYVWLSPEMMADKVTLDEAALQAAYEARKDDYVQPEKRMVEKLVYPTTEEAAAAKARLDAGEVSFADLAAERGLTLDDIDLGEPSQGDLGAAGEAVFALETPGVVGPIDTDLGPALFSMNAIIAEQNTTFEEAREELSAEARMDRARRLIDDARADLEDRLAGGATLEQMADETDMELGHISLAPNTDEGLAGYEAFRDAAAAVTAEDFPELGSLDDGGVFALRLDGITPPALIPFDEVRDQVEASWRAAETAKLKLARAEAIKAAIEGGATLGSQGVLVSTVGALQRSSFLENLPATLVDTAFDTAPGKAAIVEGDGKVVVVQVEGVNAADGASEDVAQMRQLLETRLAQSVANDLLDFYARAAQAEAGMTIDSTAINAVQAQMQ</sequence>
<proteinExistence type="inferred from homology"/>
<dbReference type="Proteomes" id="UP001521181">
    <property type="component" value="Unassembled WGS sequence"/>
</dbReference>
<dbReference type="InterPro" id="IPR052029">
    <property type="entry name" value="PpiD_chaperone"/>
</dbReference>
<evidence type="ECO:0000313" key="17">
    <source>
        <dbReference type="Proteomes" id="UP001521181"/>
    </source>
</evidence>
<dbReference type="SUPFAM" id="SSF109998">
    <property type="entry name" value="Triger factor/SurA peptide-binding domain-like"/>
    <property type="match status" value="1"/>
</dbReference>
<evidence type="ECO:0000256" key="2">
    <source>
        <dbReference type="ARBA" id="ARBA00018370"/>
    </source>
</evidence>
<evidence type="ECO:0000256" key="9">
    <source>
        <dbReference type="ARBA" id="ARBA00030642"/>
    </source>
</evidence>
<name>A0ABS8YQM1_9RHOB</name>
<accession>A0ABS8YQM1</accession>
<reference evidence="16 17" key="1">
    <citation type="submission" date="2021-12" db="EMBL/GenBank/DDBJ databases">
        <title>Sinirhodobacter sp. WL0062 is a bacterium isolated from seawater.</title>
        <authorList>
            <person name="Wang L."/>
            <person name="He W."/>
            <person name="Zhang D.-F."/>
        </authorList>
    </citation>
    <scope>NUCLEOTIDE SEQUENCE [LARGE SCALE GENOMIC DNA]</scope>
    <source>
        <strain evidence="16 17">WL0062</strain>
    </source>
</reference>
<dbReference type="InterPro" id="IPR046357">
    <property type="entry name" value="PPIase_dom_sf"/>
</dbReference>
<evidence type="ECO:0000256" key="13">
    <source>
        <dbReference type="ARBA" id="ARBA00042775"/>
    </source>
</evidence>
<comment type="caution">
    <text evidence="16">The sequence shown here is derived from an EMBL/GenBank/DDBJ whole genome shotgun (WGS) entry which is preliminary data.</text>
</comment>
<keyword evidence="6 14" id="KW-1133">Transmembrane helix</keyword>
<keyword evidence="3" id="KW-1003">Cell membrane</keyword>
<dbReference type="InterPro" id="IPR027304">
    <property type="entry name" value="Trigger_fact/SurA_dom_sf"/>
</dbReference>
<dbReference type="Pfam" id="PF13145">
    <property type="entry name" value="Rotamase_2"/>
    <property type="match status" value="1"/>
</dbReference>
<dbReference type="Gene3D" id="3.10.50.40">
    <property type="match status" value="1"/>
</dbReference>
<dbReference type="EMBL" id="JAJUOS010000001">
    <property type="protein sequence ID" value="MCE5971983.1"/>
    <property type="molecule type" value="Genomic_DNA"/>
</dbReference>
<evidence type="ECO:0000256" key="7">
    <source>
        <dbReference type="ARBA" id="ARBA00023136"/>
    </source>
</evidence>
<dbReference type="InterPro" id="IPR000297">
    <property type="entry name" value="PPIase_PpiC"/>
</dbReference>
<evidence type="ECO:0000256" key="14">
    <source>
        <dbReference type="SAM" id="Phobius"/>
    </source>
</evidence>
<keyword evidence="5 14" id="KW-0812">Transmembrane</keyword>
<evidence type="ECO:0000259" key="15">
    <source>
        <dbReference type="Pfam" id="PF13145"/>
    </source>
</evidence>
<dbReference type="SUPFAM" id="SSF54534">
    <property type="entry name" value="FKBP-like"/>
    <property type="match status" value="1"/>
</dbReference>
<evidence type="ECO:0000256" key="5">
    <source>
        <dbReference type="ARBA" id="ARBA00022692"/>
    </source>
</evidence>
<evidence type="ECO:0000256" key="8">
    <source>
        <dbReference type="ARBA" id="ARBA00023186"/>
    </source>
</evidence>
<keyword evidence="7 14" id="KW-0472">Membrane</keyword>
<keyword evidence="17" id="KW-1185">Reference proteome</keyword>